<dbReference type="EMBL" id="CP003221">
    <property type="protein sequence ID" value="EGJ49109.1"/>
    <property type="molecule type" value="Genomic_DNA"/>
</dbReference>
<sequence>MEGTVSSRHVPVGSSDGPIGGPSVAGQAPLKVPPHGAPAISLRNVGFCYSVRRGIFGRSRKWALRDISFELFHGETLGIMGRNGVGKSTLLRLLAGLTEPDRGELINHGCSCSLLALQAGFVLYLTGRENVFLSGMTLGLSKAQMRDRLEDIRAFADLGEAFDQPVRTYSTGMLARLGFSIAFQVSPDVLLIDEVLGVGDENFREKSATALRDKIGQDKTAVVVSHSPASILELCDRAVLVDQGVSVFVGGTRECIKEYQQLLNKAAKGR</sequence>
<organism evidence="7 8">
    <name type="scientific">Desulfocurvibacter africanus subsp. africanus str. Walvis Bay</name>
    <dbReference type="NCBI Taxonomy" id="690850"/>
    <lineage>
        <taxon>Bacteria</taxon>
        <taxon>Pseudomonadati</taxon>
        <taxon>Thermodesulfobacteriota</taxon>
        <taxon>Desulfovibrionia</taxon>
        <taxon>Desulfovibrionales</taxon>
        <taxon>Desulfovibrionaceae</taxon>
        <taxon>Desulfocurvibacter</taxon>
    </lineage>
</organism>
<accession>F3YUT2</accession>
<evidence type="ECO:0000256" key="1">
    <source>
        <dbReference type="ARBA" id="ARBA00005417"/>
    </source>
</evidence>
<dbReference type="InterPro" id="IPR003593">
    <property type="entry name" value="AAA+_ATPase"/>
</dbReference>
<dbReference type="PANTHER" id="PTHR46743">
    <property type="entry name" value="TEICHOIC ACIDS EXPORT ATP-BINDING PROTEIN TAGH"/>
    <property type="match status" value="1"/>
</dbReference>
<evidence type="ECO:0000313" key="8">
    <source>
        <dbReference type="Proteomes" id="UP000007844"/>
    </source>
</evidence>
<dbReference type="RefSeq" id="WP_014258944.1">
    <property type="nucleotide sequence ID" value="NC_016629.1"/>
</dbReference>
<dbReference type="STRING" id="690850.Desaf_0758"/>
<feature type="region of interest" description="Disordered" evidence="5">
    <location>
        <begin position="1"/>
        <end position="30"/>
    </location>
</feature>
<comment type="similarity">
    <text evidence="1">Belongs to the ABC transporter superfamily.</text>
</comment>
<dbReference type="eggNOG" id="COG1134">
    <property type="taxonomic scope" value="Bacteria"/>
</dbReference>
<evidence type="ECO:0000256" key="2">
    <source>
        <dbReference type="ARBA" id="ARBA00022448"/>
    </source>
</evidence>
<feature type="domain" description="ABC transporter" evidence="6">
    <location>
        <begin position="40"/>
        <end position="268"/>
    </location>
</feature>
<dbReference type="KEGG" id="daf:Desaf_0758"/>
<dbReference type="Proteomes" id="UP000007844">
    <property type="component" value="Chromosome"/>
</dbReference>
<protein>
    <submittedName>
        <fullName evidence="7">Teichoic-acid-transporting ATPase</fullName>
    </submittedName>
</protein>
<gene>
    <name evidence="7" type="ORF">Desaf_0758</name>
</gene>
<keyword evidence="8" id="KW-1185">Reference proteome</keyword>
<dbReference type="PROSITE" id="PS50893">
    <property type="entry name" value="ABC_TRANSPORTER_2"/>
    <property type="match status" value="1"/>
</dbReference>
<dbReference type="InterPro" id="IPR050683">
    <property type="entry name" value="Bact_Polysacc_Export_ATP-bd"/>
</dbReference>
<reference evidence="7 8" key="1">
    <citation type="journal article" date="2011" name="J. Bacteriol.">
        <title>Genome sequence of the mercury-methylating and pleomorphic Desulfovibrio africanus Strain Walvis Bay.</title>
        <authorList>
            <person name="Brown S.D."/>
            <person name="Wall J.D."/>
            <person name="Kucken A.M."/>
            <person name="Gilmour C.C."/>
            <person name="Podar M."/>
            <person name="Brandt C.C."/>
            <person name="Teshima H."/>
            <person name="Detter J.C."/>
            <person name="Han C.S."/>
            <person name="Land M.L."/>
            <person name="Lucas S."/>
            <person name="Han J."/>
            <person name="Pennacchio L."/>
            <person name="Nolan M."/>
            <person name="Pitluck S."/>
            <person name="Woyke T."/>
            <person name="Goodwin L."/>
            <person name="Palumbo A.V."/>
            <person name="Elias D.A."/>
        </authorList>
    </citation>
    <scope>NUCLEOTIDE SEQUENCE [LARGE SCALE GENOMIC DNA]</scope>
    <source>
        <strain evidence="7 8">Walvis Bay</strain>
    </source>
</reference>
<dbReference type="GO" id="GO:0005524">
    <property type="term" value="F:ATP binding"/>
    <property type="evidence" value="ECO:0007669"/>
    <property type="project" value="UniProtKB-KW"/>
</dbReference>
<keyword evidence="2" id="KW-0813">Transport</keyword>
<name>F3YUT2_DESAF</name>
<dbReference type="GO" id="GO:0016887">
    <property type="term" value="F:ATP hydrolysis activity"/>
    <property type="evidence" value="ECO:0007669"/>
    <property type="project" value="InterPro"/>
</dbReference>
<dbReference type="Gene3D" id="3.40.50.300">
    <property type="entry name" value="P-loop containing nucleotide triphosphate hydrolases"/>
    <property type="match status" value="1"/>
</dbReference>
<dbReference type="GO" id="GO:0140359">
    <property type="term" value="F:ABC-type transporter activity"/>
    <property type="evidence" value="ECO:0007669"/>
    <property type="project" value="InterPro"/>
</dbReference>
<dbReference type="Pfam" id="PF00005">
    <property type="entry name" value="ABC_tran"/>
    <property type="match status" value="1"/>
</dbReference>
<evidence type="ECO:0000259" key="6">
    <source>
        <dbReference type="PROSITE" id="PS50893"/>
    </source>
</evidence>
<keyword evidence="3" id="KW-0547">Nucleotide-binding</keyword>
<dbReference type="InterPro" id="IPR015860">
    <property type="entry name" value="ABC_transpr_TagH-like"/>
</dbReference>
<dbReference type="InterPro" id="IPR003439">
    <property type="entry name" value="ABC_transporter-like_ATP-bd"/>
</dbReference>
<dbReference type="PANTHER" id="PTHR46743:SF2">
    <property type="entry name" value="TEICHOIC ACIDS EXPORT ATP-BINDING PROTEIN TAGH"/>
    <property type="match status" value="1"/>
</dbReference>
<dbReference type="SMART" id="SM00382">
    <property type="entry name" value="AAA"/>
    <property type="match status" value="1"/>
</dbReference>
<evidence type="ECO:0000256" key="5">
    <source>
        <dbReference type="SAM" id="MobiDB-lite"/>
    </source>
</evidence>
<evidence type="ECO:0000256" key="4">
    <source>
        <dbReference type="ARBA" id="ARBA00022840"/>
    </source>
</evidence>
<dbReference type="GO" id="GO:0016020">
    <property type="term" value="C:membrane"/>
    <property type="evidence" value="ECO:0007669"/>
    <property type="project" value="InterPro"/>
</dbReference>
<dbReference type="SUPFAM" id="SSF52540">
    <property type="entry name" value="P-loop containing nucleoside triphosphate hydrolases"/>
    <property type="match status" value="1"/>
</dbReference>
<dbReference type="CDD" id="cd03220">
    <property type="entry name" value="ABC_KpsT_Wzt"/>
    <property type="match status" value="1"/>
</dbReference>
<evidence type="ECO:0000313" key="7">
    <source>
        <dbReference type="EMBL" id="EGJ49109.1"/>
    </source>
</evidence>
<keyword evidence="4" id="KW-0067">ATP-binding</keyword>
<proteinExistence type="inferred from homology"/>
<dbReference type="AlphaFoldDB" id="F3YUT2"/>
<dbReference type="HOGENOM" id="CLU_000604_1_2_7"/>
<evidence type="ECO:0000256" key="3">
    <source>
        <dbReference type="ARBA" id="ARBA00022741"/>
    </source>
</evidence>
<dbReference type="InterPro" id="IPR027417">
    <property type="entry name" value="P-loop_NTPase"/>
</dbReference>